<proteinExistence type="predicted"/>
<sequence length="13" mass="1538">MAPTMPSLLVYWE</sequence>
<accession>U4QEM9</accession>
<name>U4QEM9_LACHE</name>
<dbReference type="EMBL" id="CBUH010000024">
    <property type="protein sequence ID" value="CDI41511.1"/>
    <property type="molecule type" value="Genomic_DNA"/>
</dbReference>
<dbReference type="Proteomes" id="UP000017243">
    <property type="component" value="Unassembled WGS sequence"/>
</dbReference>
<reference evidence="1 2" key="1">
    <citation type="submission" date="2013-09" db="EMBL/GenBank/DDBJ databases">
        <title>Draft Genome Sequence of five Lactobacillus helveticus strains CIRM-BIA 101T, 103, 104, 951 and 953 isolated from milk product.</title>
        <authorList>
            <person name="Valence F."/>
            <person name="Chuat V."/>
            <person name="Ma L."/>
            <person name="Creno S."/>
            <person name="Falentin H."/>
            <person name="Lortal S."/>
            <person name="Bizet C."/>
            <person name="Clermont D."/>
            <person name="Loux V."/>
            <person name="Bouchier C."/>
            <person name="Cousin S."/>
        </authorList>
    </citation>
    <scope>NUCLEOTIDE SEQUENCE [LARGE SCALE GENOMIC DNA]</scope>
    <source>
        <strain evidence="1 2">CIRM-BIA 953</strain>
    </source>
</reference>
<gene>
    <name evidence="1" type="ORF">LHCIRMBIA953_01866</name>
</gene>
<protein>
    <submittedName>
        <fullName evidence="1">Uncharacterized protein</fullName>
    </submittedName>
</protein>
<organism evidence="1 2">
    <name type="scientific">Lactobacillus helveticus CIRM-BIA 953</name>
    <dbReference type="NCBI Taxonomy" id="1226335"/>
    <lineage>
        <taxon>Bacteria</taxon>
        <taxon>Bacillati</taxon>
        <taxon>Bacillota</taxon>
        <taxon>Bacilli</taxon>
        <taxon>Lactobacillales</taxon>
        <taxon>Lactobacillaceae</taxon>
        <taxon>Lactobacillus</taxon>
    </lineage>
</organism>
<evidence type="ECO:0000313" key="1">
    <source>
        <dbReference type="EMBL" id="CDI41511.1"/>
    </source>
</evidence>
<comment type="caution">
    <text evidence="1">The sequence shown here is derived from an EMBL/GenBank/DDBJ whole genome shotgun (WGS) entry which is preliminary data.</text>
</comment>
<evidence type="ECO:0000313" key="2">
    <source>
        <dbReference type="Proteomes" id="UP000017243"/>
    </source>
</evidence>